<evidence type="ECO:0000256" key="1">
    <source>
        <dbReference type="SAM" id="Phobius"/>
    </source>
</evidence>
<evidence type="ECO:0000313" key="3">
    <source>
        <dbReference type="EMBL" id="MEL3959258.1"/>
    </source>
</evidence>
<feature type="domain" description="DUF4234" evidence="2">
    <location>
        <begin position="16"/>
        <end position="45"/>
    </location>
</feature>
<gene>
    <name evidence="3" type="ORF">NST17_19070</name>
</gene>
<comment type="caution">
    <text evidence="3">The sequence shown here is derived from an EMBL/GenBank/DDBJ whole genome shotgun (WGS) entry which is preliminary data.</text>
</comment>
<organism evidence="3 4">
    <name type="scientific">Caldifermentibacillus hisashii</name>
    <dbReference type="NCBI Taxonomy" id="996558"/>
    <lineage>
        <taxon>Bacteria</taxon>
        <taxon>Bacillati</taxon>
        <taxon>Bacillota</taxon>
        <taxon>Bacilli</taxon>
        <taxon>Bacillales</taxon>
        <taxon>Bacillaceae</taxon>
        <taxon>Caldifermentibacillus</taxon>
    </lineage>
</organism>
<feature type="transmembrane region" description="Helical" evidence="1">
    <location>
        <begin position="53"/>
        <end position="69"/>
    </location>
</feature>
<dbReference type="Proteomes" id="UP001459714">
    <property type="component" value="Unassembled WGS sequence"/>
</dbReference>
<accession>A0ABU9K2E3</accession>
<evidence type="ECO:0000259" key="2">
    <source>
        <dbReference type="Pfam" id="PF14018"/>
    </source>
</evidence>
<proteinExistence type="predicted"/>
<evidence type="ECO:0000313" key="4">
    <source>
        <dbReference type="Proteomes" id="UP001459714"/>
    </source>
</evidence>
<protein>
    <submittedName>
        <fullName evidence="3">DUF4234 domain-containing protein</fullName>
    </submittedName>
</protein>
<dbReference type="RefSeq" id="WP_342020882.1">
    <property type="nucleotide sequence ID" value="NZ_JBBYAK010000001.1"/>
</dbReference>
<feature type="domain" description="DUF4234" evidence="2">
    <location>
        <begin position="47"/>
        <end position="99"/>
    </location>
</feature>
<keyword evidence="1" id="KW-1133">Transmembrane helix</keyword>
<keyword evidence="4" id="KW-1185">Reference proteome</keyword>
<dbReference type="EMBL" id="JBBYAK010000001">
    <property type="protein sequence ID" value="MEL3959258.1"/>
    <property type="molecule type" value="Genomic_DNA"/>
</dbReference>
<name>A0ABU9K2E3_9BACI</name>
<dbReference type="Pfam" id="PF14018">
    <property type="entry name" value="DUF4234"/>
    <property type="match status" value="2"/>
</dbReference>
<reference evidence="3 4" key="1">
    <citation type="submission" date="2024-03" db="EMBL/GenBank/DDBJ databases">
        <title>Bacilli Hybrid Assemblies.</title>
        <authorList>
            <person name="Kovac J."/>
        </authorList>
    </citation>
    <scope>NUCLEOTIDE SEQUENCE [LARGE SCALE GENOMIC DNA]</scope>
    <source>
        <strain evidence="3 4">FSL M8-0022</strain>
    </source>
</reference>
<feature type="transmembrane region" description="Helical" evidence="1">
    <location>
        <begin position="12"/>
        <end position="33"/>
    </location>
</feature>
<keyword evidence="1" id="KW-0472">Membrane</keyword>
<dbReference type="InterPro" id="IPR025328">
    <property type="entry name" value="DUF4234"/>
</dbReference>
<sequence length="163" mass="19661">MKEKRYTFKEKPVFPLFLLSLLTFGIYYLYWVYVTTKQWKTVKNDNRSPAKDIILGIITLRIYFIFWHYKMAKELYDFAQQRGYHGIPEQSVLCAAISILPIGDYISMGLIQTNLNTLQMLKKERIHLRMQINYFVLPRKEKNLLSFLFETPNLLIWRLFTKY</sequence>
<keyword evidence="1" id="KW-0812">Transmembrane</keyword>